<gene>
    <name evidence="1" type="ORF">ACGRQ9_17320</name>
</gene>
<organism evidence="1 2">
    <name type="scientific">Vibrio rumoiensis</name>
    <dbReference type="NCBI Taxonomy" id="76258"/>
    <lineage>
        <taxon>Bacteria</taxon>
        <taxon>Pseudomonadati</taxon>
        <taxon>Pseudomonadota</taxon>
        <taxon>Gammaproteobacteria</taxon>
        <taxon>Vibrionales</taxon>
        <taxon>Vibrionaceae</taxon>
        <taxon>Vibrio</taxon>
    </lineage>
</organism>
<evidence type="ECO:0000313" key="2">
    <source>
        <dbReference type="Proteomes" id="UP001607151"/>
    </source>
</evidence>
<protein>
    <submittedName>
        <fullName evidence="1">DNA N-6-adenine-methyltransferase</fullName>
    </submittedName>
</protein>
<sequence length="207" mass="23678">MAILINSSTAVSDKNRWGTTWECFWDAQALYGREFACDVAAEPQTAKCPQFFVSPDWFDSQRKQGGFVLNPQAKIIGFDSLQCDWQDHWWCNPPFDLKAEFIAHAVKQAKAGHSGMMLLPYEPLTGWWQKHVEGNASAIYEPDGRYNFVEVDGITKKTGVNFGSVFVLFTPGYFPQPQRIRFKRGVRDELTINLSHRLNHHFDTEVA</sequence>
<proteinExistence type="predicted"/>
<dbReference type="InterPro" id="IPR008593">
    <property type="entry name" value="Dam_MeTrfase"/>
</dbReference>
<dbReference type="Proteomes" id="UP001607151">
    <property type="component" value="Unassembled WGS sequence"/>
</dbReference>
<dbReference type="RefSeq" id="WP_394608719.1">
    <property type="nucleotide sequence ID" value="NZ_JBIHSN010000003.1"/>
</dbReference>
<evidence type="ECO:0000313" key="1">
    <source>
        <dbReference type="EMBL" id="MFH0267208.1"/>
    </source>
</evidence>
<dbReference type="EMBL" id="JBIHSN010000003">
    <property type="protein sequence ID" value="MFH0267208.1"/>
    <property type="molecule type" value="Genomic_DNA"/>
</dbReference>
<keyword evidence="2" id="KW-1185">Reference proteome</keyword>
<name>A0ABW7J3C8_9VIBR</name>
<dbReference type="Pfam" id="PF05869">
    <property type="entry name" value="Dam"/>
    <property type="match status" value="1"/>
</dbReference>
<accession>A0ABW7J3C8</accession>
<reference evidence="1 2" key="1">
    <citation type="submission" date="2024-10" db="EMBL/GenBank/DDBJ databases">
        <authorList>
            <person name="Yibar A."/>
            <person name="Saticioglu I.B."/>
            <person name="Duman M."/>
            <person name="Ajmi N."/>
            <person name="Gurler F."/>
            <person name="Ay H."/>
            <person name="Onuk E."/>
            <person name="Guler S."/>
            <person name="Romalde J.L."/>
        </authorList>
    </citation>
    <scope>NUCLEOTIDE SEQUENCE [LARGE SCALE GENOMIC DNA]</scope>
    <source>
        <strain evidence="1 2">14-MA-B</strain>
    </source>
</reference>
<comment type="caution">
    <text evidence="1">The sequence shown here is derived from an EMBL/GenBank/DDBJ whole genome shotgun (WGS) entry which is preliminary data.</text>
</comment>